<feature type="domain" description="Myb-like" evidence="6">
    <location>
        <begin position="226"/>
        <end position="276"/>
    </location>
</feature>
<dbReference type="PROSITE" id="PS50090">
    <property type="entry name" value="MYB_LIKE"/>
    <property type="match status" value="2"/>
</dbReference>
<dbReference type="Pfam" id="PF13921">
    <property type="entry name" value="Myb_DNA-bind_6"/>
    <property type="match status" value="1"/>
</dbReference>
<evidence type="ECO:0000259" key="8">
    <source>
        <dbReference type="PROSITE" id="PS51294"/>
    </source>
</evidence>
<dbReference type="InterPro" id="IPR017884">
    <property type="entry name" value="SANT_dom"/>
</dbReference>
<keyword evidence="2" id="KW-0805">Transcription regulation</keyword>
<evidence type="ECO:0000256" key="2">
    <source>
        <dbReference type="ARBA" id="ARBA00023015"/>
    </source>
</evidence>
<feature type="domain" description="SANT" evidence="7">
    <location>
        <begin position="229"/>
        <end position="280"/>
    </location>
</feature>
<dbReference type="Proteomes" id="UP000827721">
    <property type="component" value="Unassembled WGS sequence"/>
</dbReference>
<keyword evidence="3" id="KW-0804">Transcription</keyword>
<dbReference type="CDD" id="cd00167">
    <property type="entry name" value="SANT"/>
    <property type="match status" value="2"/>
</dbReference>
<feature type="domain" description="HTH myb-type" evidence="8">
    <location>
        <begin position="177"/>
        <end position="229"/>
    </location>
</feature>
<dbReference type="InterPro" id="IPR050560">
    <property type="entry name" value="MYB_TF"/>
</dbReference>
<evidence type="ECO:0000256" key="4">
    <source>
        <dbReference type="ARBA" id="ARBA00023242"/>
    </source>
</evidence>
<dbReference type="Gene3D" id="1.10.10.60">
    <property type="entry name" value="Homeodomain-like"/>
    <property type="match status" value="2"/>
</dbReference>
<dbReference type="PANTHER" id="PTHR45614:SF218">
    <property type="entry name" value="TRANSCRIPTION FACTOR MYB119-RELATED"/>
    <property type="match status" value="1"/>
</dbReference>
<comment type="subcellular location">
    <subcellularLocation>
        <location evidence="1">Nucleus</location>
    </subcellularLocation>
</comment>
<gene>
    <name evidence="9" type="ORF">JRO89_XS13G0105400</name>
</gene>
<evidence type="ECO:0000259" key="7">
    <source>
        <dbReference type="PROSITE" id="PS51293"/>
    </source>
</evidence>
<keyword evidence="10" id="KW-1185">Reference proteome</keyword>
<accession>A0ABQ8H7N7</accession>
<dbReference type="InterPro" id="IPR017930">
    <property type="entry name" value="Myb_dom"/>
</dbReference>
<evidence type="ECO:0000256" key="5">
    <source>
        <dbReference type="SAM" id="MobiDB-lite"/>
    </source>
</evidence>
<feature type="compositionally biased region" description="Basic residues" evidence="5">
    <location>
        <begin position="274"/>
        <end position="286"/>
    </location>
</feature>
<name>A0ABQ8H7N7_9ROSI</name>
<dbReference type="SMART" id="SM00717">
    <property type="entry name" value="SANT"/>
    <property type="match status" value="2"/>
</dbReference>
<comment type="caution">
    <text evidence="9">The sequence shown here is derived from an EMBL/GenBank/DDBJ whole genome shotgun (WGS) entry which is preliminary data.</text>
</comment>
<dbReference type="InterPro" id="IPR001005">
    <property type="entry name" value="SANT/Myb"/>
</dbReference>
<feature type="domain" description="Myb-like" evidence="6">
    <location>
        <begin position="179"/>
        <end position="225"/>
    </location>
</feature>
<dbReference type="PROSITE" id="PS51294">
    <property type="entry name" value="HTH_MYB"/>
    <property type="match status" value="2"/>
</dbReference>
<dbReference type="PANTHER" id="PTHR45614">
    <property type="entry name" value="MYB PROTEIN-RELATED"/>
    <property type="match status" value="1"/>
</dbReference>
<feature type="domain" description="HTH myb-type" evidence="8">
    <location>
        <begin position="230"/>
        <end position="280"/>
    </location>
</feature>
<feature type="region of interest" description="Disordered" evidence="5">
    <location>
        <begin position="394"/>
        <end position="420"/>
    </location>
</feature>
<dbReference type="EMBL" id="JAFEMO010000013">
    <property type="protein sequence ID" value="KAH7549919.1"/>
    <property type="molecule type" value="Genomic_DNA"/>
</dbReference>
<sequence length="509" mass="58215">MEFSSQSHSKSLPKIKLFRFNFNALLVFFFFLLISFQADFSMETERGNRTLHRPGPPLTAIERFLWRQQSCHFSENQSQTQTQNNLMIRSREALVSPKYGLSAFLSTCNNSGGAIGAYYEDNLYWPKTQETNLPNSCFVDGRNSKEETTKVGSKSTTTLKGKLRANSAKKSASVAPLIKGQWTDEEDRKLLKLVKQYGVRKWAQIAEKLVGRAGKQCRERWHNHLRPDIKKDSWSEEEERILVEAHAKVGNRWAEIAKKIPGRTENSIKNHWNATKRRQNSRRKNKPSSEKQKAISSNNKPQSSVLQDYIRSKTLNTNSTAASATETTTTPASSTLSEDHISSTTQFNYYLPELSEISTTSVADDVYSDQPNLIPETYDEELVFMQNFFADNNQNQTSNIEHDDRDRNYQNHKNGDHEQINLSMNNGLQAHDSTDHHQSPHLYSDLYLSHLLNGPTSSSSIDYLYTNLDNMNLQQQQQLGDHHHQALSNGRREMDLIEMVSSSHQFSLS</sequence>
<feature type="compositionally biased region" description="Polar residues" evidence="5">
    <location>
        <begin position="264"/>
        <end position="273"/>
    </location>
</feature>
<evidence type="ECO:0000313" key="10">
    <source>
        <dbReference type="Proteomes" id="UP000827721"/>
    </source>
</evidence>
<feature type="region of interest" description="Disordered" evidence="5">
    <location>
        <begin position="262"/>
        <end position="339"/>
    </location>
</feature>
<feature type="compositionally biased region" description="Polar residues" evidence="5">
    <location>
        <begin position="294"/>
        <end position="306"/>
    </location>
</feature>
<evidence type="ECO:0000259" key="6">
    <source>
        <dbReference type="PROSITE" id="PS50090"/>
    </source>
</evidence>
<dbReference type="PROSITE" id="PS51293">
    <property type="entry name" value="SANT"/>
    <property type="match status" value="1"/>
</dbReference>
<feature type="compositionally biased region" description="Basic and acidic residues" evidence="5">
    <location>
        <begin position="400"/>
        <end position="419"/>
    </location>
</feature>
<evidence type="ECO:0000256" key="3">
    <source>
        <dbReference type="ARBA" id="ARBA00023163"/>
    </source>
</evidence>
<dbReference type="InterPro" id="IPR009057">
    <property type="entry name" value="Homeodomain-like_sf"/>
</dbReference>
<evidence type="ECO:0000256" key="1">
    <source>
        <dbReference type="ARBA" id="ARBA00004123"/>
    </source>
</evidence>
<proteinExistence type="predicted"/>
<evidence type="ECO:0000313" key="9">
    <source>
        <dbReference type="EMBL" id="KAH7549919.1"/>
    </source>
</evidence>
<reference evidence="9 10" key="1">
    <citation type="submission" date="2021-02" db="EMBL/GenBank/DDBJ databases">
        <title>Plant Genome Project.</title>
        <authorList>
            <person name="Zhang R.-G."/>
        </authorList>
    </citation>
    <scope>NUCLEOTIDE SEQUENCE [LARGE SCALE GENOMIC DNA]</scope>
    <source>
        <tissue evidence="9">Leaves</tissue>
    </source>
</reference>
<organism evidence="9 10">
    <name type="scientific">Xanthoceras sorbifolium</name>
    <dbReference type="NCBI Taxonomy" id="99658"/>
    <lineage>
        <taxon>Eukaryota</taxon>
        <taxon>Viridiplantae</taxon>
        <taxon>Streptophyta</taxon>
        <taxon>Embryophyta</taxon>
        <taxon>Tracheophyta</taxon>
        <taxon>Spermatophyta</taxon>
        <taxon>Magnoliopsida</taxon>
        <taxon>eudicotyledons</taxon>
        <taxon>Gunneridae</taxon>
        <taxon>Pentapetalae</taxon>
        <taxon>rosids</taxon>
        <taxon>malvids</taxon>
        <taxon>Sapindales</taxon>
        <taxon>Sapindaceae</taxon>
        <taxon>Xanthoceroideae</taxon>
        <taxon>Xanthoceras</taxon>
    </lineage>
</organism>
<dbReference type="SUPFAM" id="SSF46689">
    <property type="entry name" value="Homeodomain-like"/>
    <property type="match status" value="1"/>
</dbReference>
<keyword evidence="4" id="KW-0539">Nucleus</keyword>
<feature type="compositionally biased region" description="Low complexity" evidence="5">
    <location>
        <begin position="314"/>
        <end position="336"/>
    </location>
</feature>
<protein>
    <submittedName>
        <fullName evidence="9">Uncharacterized protein</fullName>
    </submittedName>
</protein>